<gene>
    <name evidence="1" type="ORF">C7450_11133</name>
</gene>
<dbReference type="OrthoDB" id="7067390at2"/>
<keyword evidence="2" id="KW-1185">Reference proteome</keyword>
<protein>
    <submittedName>
        <fullName evidence="1">Uncharacterized protein</fullName>
    </submittedName>
</protein>
<sequence length="93" mass="9910">MRFGLFGRKDKRGENPALVAIKLLVREIAGLSEDTVIAANEIICADPSCPGTETVVLIMEPGQETRAIKISLAADEITRADVEAALSEARDAS</sequence>
<dbReference type="RefSeq" id="WP_110376979.1">
    <property type="nucleotide sequence ID" value="NZ_JAHBRY010000001.1"/>
</dbReference>
<dbReference type="Proteomes" id="UP000248021">
    <property type="component" value="Unassembled WGS sequence"/>
</dbReference>
<reference evidence="1 2" key="1">
    <citation type="submission" date="2018-05" db="EMBL/GenBank/DDBJ databases">
        <title>Genomic Encyclopedia of Type Strains, Phase IV (KMG-IV): sequencing the most valuable type-strain genomes for metagenomic binning, comparative biology and taxonomic classification.</title>
        <authorList>
            <person name="Goeker M."/>
        </authorList>
    </citation>
    <scope>NUCLEOTIDE SEQUENCE [LARGE SCALE GENOMIC DNA]</scope>
    <source>
        <strain evidence="1 2">DSM 6462</strain>
    </source>
</reference>
<comment type="caution">
    <text evidence="1">The sequence shown here is derived from an EMBL/GenBank/DDBJ whole genome shotgun (WGS) entry which is preliminary data.</text>
</comment>
<organism evidence="1 2">
    <name type="scientific">Chelatococcus asaccharovorans</name>
    <dbReference type="NCBI Taxonomy" id="28210"/>
    <lineage>
        <taxon>Bacteria</taxon>
        <taxon>Pseudomonadati</taxon>
        <taxon>Pseudomonadota</taxon>
        <taxon>Alphaproteobacteria</taxon>
        <taxon>Hyphomicrobiales</taxon>
        <taxon>Chelatococcaceae</taxon>
        <taxon>Chelatococcus</taxon>
    </lineage>
</organism>
<dbReference type="EMBL" id="QJJK01000011">
    <property type="protein sequence ID" value="PXW54503.1"/>
    <property type="molecule type" value="Genomic_DNA"/>
</dbReference>
<evidence type="ECO:0000313" key="1">
    <source>
        <dbReference type="EMBL" id="PXW54503.1"/>
    </source>
</evidence>
<name>A0A2V3TZ28_9HYPH</name>
<dbReference type="AlphaFoldDB" id="A0A2V3TZ28"/>
<accession>A0A2V3TZ28</accession>
<evidence type="ECO:0000313" key="2">
    <source>
        <dbReference type="Proteomes" id="UP000248021"/>
    </source>
</evidence>
<proteinExistence type="predicted"/>